<protein>
    <submittedName>
        <fullName evidence="1">Uncharacterized protein</fullName>
    </submittedName>
</protein>
<evidence type="ECO:0000313" key="2">
    <source>
        <dbReference type="Proteomes" id="UP000499080"/>
    </source>
</evidence>
<gene>
    <name evidence="1" type="ORF">AVEN_56922_1</name>
</gene>
<dbReference type="OrthoDB" id="6436643at2759"/>
<dbReference type="Proteomes" id="UP000499080">
    <property type="component" value="Unassembled WGS sequence"/>
</dbReference>
<dbReference type="AlphaFoldDB" id="A0A4Y2ERE9"/>
<proteinExistence type="predicted"/>
<evidence type="ECO:0000313" key="1">
    <source>
        <dbReference type="EMBL" id="GBM31822.1"/>
    </source>
</evidence>
<sequence>MEQELHLVNVLSPVQPCKVPMIENLYNLRINGFENEDEEVFPLYISRREDTQFINLLYITQGEDKHYRLIRNMSRLLGELTRYNGETFYSYSFLHRFTTESLLKAHLPYYNEHSPKRIVMPEPGEDSVLELKQHKVS</sequence>
<name>A0A4Y2ERE9_ARAVE</name>
<keyword evidence="2" id="KW-1185">Reference proteome</keyword>
<accession>A0A4Y2ERE9</accession>
<organism evidence="1 2">
    <name type="scientific">Araneus ventricosus</name>
    <name type="common">Orbweaver spider</name>
    <name type="synonym">Epeira ventricosa</name>
    <dbReference type="NCBI Taxonomy" id="182803"/>
    <lineage>
        <taxon>Eukaryota</taxon>
        <taxon>Metazoa</taxon>
        <taxon>Ecdysozoa</taxon>
        <taxon>Arthropoda</taxon>
        <taxon>Chelicerata</taxon>
        <taxon>Arachnida</taxon>
        <taxon>Araneae</taxon>
        <taxon>Araneomorphae</taxon>
        <taxon>Entelegynae</taxon>
        <taxon>Araneoidea</taxon>
        <taxon>Araneidae</taxon>
        <taxon>Araneus</taxon>
    </lineage>
</organism>
<reference evidence="1 2" key="1">
    <citation type="journal article" date="2019" name="Sci. Rep.">
        <title>Orb-weaving spider Araneus ventricosus genome elucidates the spidroin gene catalogue.</title>
        <authorList>
            <person name="Kono N."/>
            <person name="Nakamura H."/>
            <person name="Ohtoshi R."/>
            <person name="Moran D.A.P."/>
            <person name="Shinohara A."/>
            <person name="Yoshida Y."/>
            <person name="Fujiwara M."/>
            <person name="Mori M."/>
            <person name="Tomita M."/>
            <person name="Arakawa K."/>
        </authorList>
    </citation>
    <scope>NUCLEOTIDE SEQUENCE [LARGE SCALE GENOMIC DNA]</scope>
</reference>
<dbReference type="EMBL" id="BGPR01000692">
    <property type="protein sequence ID" value="GBM31822.1"/>
    <property type="molecule type" value="Genomic_DNA"/>
</dbReference>
<comment type="caution">
    <text evidence="1">The sequence shown here is derived from an EMBL/GenBank/DDBJ whole genome shotgun (WGS) entry which is preliminary data.</text>
</comment>